<dbReference type="EMBL" id="AWGH01000061">
    <property type="protein sequence ID" value="ODN74256.1"/>
    <property type="molecule type" value="Genomic_DNA"/>
</dbReference>
<proteinExistence type="predicted"/>
<dbReference type="RefSeq" id="XP_019027802.1">
    <property type="nucleotide sequence ID" value="XM_019180220.1"/>
</dbReference>
<name>A0A1E3HER7_9TREE</name>
<evidence type="ECO:0000313" key="1">
    <source>
        <dbReference type="EMBL" id="ODN74256.1"/>
    </source>
</evidence>
<organism evidence="1 2">
    <name type="scientific">Cryptococcus wingfieldii CBS 7118</name>
    <dbReference type="NCBI Taxonomy" id="1295528"/>
    <lineage>
        <taxon>Eukaryota</taxon>
        <taxon>Fungi</taxon>
        <taxon>Dikarya</taxon>
        <taxon>Basidiomycota</taxon>
        <taxon>Agaricomycotina</taxon>
        <taxon>Tremellomycetes</taxon>
        <taxon>Tremellales</taxon>
        <taxon>Cryptococcaceae</taxon>
        <taxon>Cryptococcus</taxon>
    </lineage>
</organism>
<reference evidence="1 2" key="1">
    <citation type="submission" date="2016-06" db="EMBL/GenBank/DDBJ databases">
        <title>Evolution of pathogenesis and genome organization in the Tremellales.</title>
        <authorList>
            <person name="Cuomo C."/>
            <person name="Litvintseva A."/>
            <person name="Heitman J."/>
            <person name="Chen Y."/>
            <person name="Sun S."/>
            <person name="Springer D."/>
            <person name="Dromer F."/>
            <person name="Young S."/>
            <person name="Zeng Q."/>
            <person name="Chapman S."/>
            <person name="Gujja S."/>
            <person name="Saif S."/>
            <person name="Birren B."/>
        </authorList>
    </citation>
    <scope>NUCLEOTIDE SEQUENCE [LARGE SCALE GENOMIC DNA]</scope>
    <source>
        <strain evidence="1 2">CBS 7118</strain>
    </source>
</reference>
<accession>A0A1E3HER7</accession>
<dbReference type="Proteomes" id="UP000094819">
    <property type="component" value="Unassembled WGS sequence"/>
</dbReference>
<sequence length="297" mass="33603">MPVATSFLQLARARRDGPTPLRPRSIPITHVGKPEWLEKNIAGRFHCRFCDATFAKVAQAKLHMSRGSGHLADRVAWPMNTRYHYLWMADHRVTETADVMSLAWYCKITKRTIRDEAGAEFAAQWANEVAAWLKKYNEHYRPWLAGPTFRPSDPLTVAAGFAHGDYPLLSTDLWKTRTMSLLPEYPSAGSSASVLTAACMVYEELLSWAEDCPEVSYEINEVVKVAQDGFETIFDSRGRNLRGWRLLLEALNDDEVPQEVKHAVNRLTAPLGSELFAISKKAKGFSPRVAAQRERRQ</sequence>
<protein>
    <submittedName>
        <fullName evidence="1">Uncharacterized protein</fullName>
    </submittedName>
</protein>
<dbReference type="GeneID" id="30197462"/>
<keyword evidence="2" id="KW-1185">Reference proteome</keyword>
<evidence type="ECO:0000313" key="2">
    <source>
        <dbReference type="Proteomes" id="UP000094819"/>
    </source>
</evidence>
<gene>
    <name evidence="1" type="ORF">L198_08252</name>
</gene>
<dbReference type="AlphaFoldDB" id="A0A1E3HER7"/>
<comment type="caution">
    <text evidence="1">The sequence shown here is derived from an EMBL/GenBank/DDBJ whole genome shotgun (WGS) entry which is preliminary data.</text>
</comment>